<dbReference type="EMBL" id="CVRI01000058">
    <property type="protein sequence ID" value="CRL02933.1"/>
    <property type="molecule type" value="Genomic_DNA"/>
</dbReference>
<dbReference type="Proteomes" id="UP000183832">
    <property type="component" value="Unassembled WGS sequence"/>
</dbReference>
<proteinExistence type="predicted"/>
<gene>
    <name evidence="1" type="ORF">CLUMA_CG016122</name>
</gene>
<dbReference type="AlphaFoldDB" id="A0A1J1IRR6"/>
<sequence>MKLAILLSFGGLFGIDFIIMWRKLPPHHSRLHLRPHNANVYVKQAVPVVSVPAVPALSFRANWSYQPWVPTFHTANVAVQASKTKGFAASADAVGVVEHDAKTDDDGFDDAK</sequence>
<evidence type="ECO:0000313" key="2">
    <source>
        <dbReference type="Proteomes" id="UP000183832"/>
    </source>
</evidence>
<reference evidence="1 2" key="1">
    <citation type="submission" date="2015-04" db="EMBL/GenBank/DDBJ databases">
        <authorList>
            <person name="Syromyatnikov M.Y."/>
            <person name="Popov V.N."/>
        </authorList>
    </citation>
    <scope>NUCLEOTIDE SEQUENCE [LARGE SCALE GENOMIC DNA]</scope>
</reference>
<evidence type="ECO:0000313" key="1">
    <source>
        <dbReference type="EMBL" id="CRL02933.1"/>
    </source>
</evidence>
<name>A0A1J1IRR6_9DIPT</name>
<keyword evidence="2" id="KW-1185">Reference proteome</keyword>
<accession>A0A1J1IRR6</accession>
<organism evidence="1 2">
    <name type="scientific">Clunio marinus</name>
    <dbReference type="NCBI Taxonomy" id="568069"/>
    <lineage>
        <taxon>Eukaryota</taxon>
        <taxon>Metazoa</taxon>
        <taxon>Ecdysozoa</taxon>
        <taxon>Arthropoda</taxon>
        <taxon>Hexapoda</taxon>
        <taxon>Insecta</taxon>
        <taxon>Pterygota</taxon>
        <taxon>Neoptera</taxon>
        <taxon>Endopterygota</taxon>
        <taxon>Diptera</taxon>
        <taxon>Nematocera</taxon>
        <taxon>Chironomoidea</taxon>
        <taxon>Chironomidae</taxon>
        <taxon>Clunio</taxon>
    </lineage>
</organism>
<protein>
    <submittedName>
        <fullName evidence="1">CLUMA_CG016122, isoform A</fullName>
    </submittedName>
</protein>